<protein>
    <submittedName>
        <fullName evidence="1">RNA-directed DNA polymerase from mobile element jockey</fullName>
    </submittedName>
</protein>
<dbReference type="PANTHER" id="PTHR36688:SF1">
    <property type="entry name" value="ENDONUCLEASE_EXONUCLEASE_PHOSPHATASE DOMAIN-CONTAINING PROTEIN"/>
    <property type="match status" value="1"/>
</dbReference>
<dbReference type="PANTHER" id="PTHR36688">
    <property type="entry name" value="ENDO/EXONUCLEASE/PHOSPHATASE DOMAIN-CONTAINING PROTEIN"/>
    <property type="match status" value="1"/>
</dbReference>
<evidence type="ECO:0000313" key="1">
    <source>
        <dbReference type="EMBL" id="GFS12544.1"/>
    </source>
</evidence>
<dbReference type="InterPro" id="IPR052560">
    <property type="entry name" value="RdDP_mobile_element"/>
</dbReference>
<proteinExistence type="predicted"/>
<dbReference type="EMBL" id="BMAT01006423">
    <property type="protein sequence ID" value="GFS12544.1"/>
    <property type="molecule type" value="Genomic_DNA"/>
</dbReference>
<gene>
    <name evidence="1" type="ORF">ElyMa_003114600</name>
</gene>
<keyword evidence="1" id="KW-0695">RNA-directed DNA polymerase</keyword>
<keyword evidence="1" id="KW-0808">Transferase</keyword>
<accession>A0AAV4IQ68</accession>
<name>A0AAV4IQ68_9GAST</name>
<comment type="caution">
    <text evidence="1">The sequence shown here is derived from an EMBL/GenBank/DDBJ whole genome shotgun (WGS) entry which is preliminary data.</text>
</comment>
<organism evidence="1 2">
    <name type="scientific">Elysia marginata</name>
    <dbReference type="NCBI Taxonomy" id="1093978"/>
    <lineage>
        <taxon>Eukaryota</taxon>
        <taxon>Metazoa</taxon>
        <taxon>Spiralia</taxon>
        <taxon>Lophotrochozoa</taxon>
        <taxon>Mollusca</taxon>
        <taxon>Gastropoda</taxon>
        <taxon>Heterobranchia</taxon>
        <taxon>Euthyneura</taxon>
        <taxon>Panpulmonata</taxon>
        <taxon>Sacoglossa</taxon>
        <taxon>Placobranchoidea</taxon>
        <taxon>Plakobranchidae</taxon>
        <taxon>Elysia</taxon>
    </lineage>
</organism>
<dbReference type="GO" id="GO:0003964">
    <property type="term" value="F:RNA-directed DNA polymerase activity"/>
    <property type="evidence" value="ECO:0007669"/>
    <property type="project" value="UniProtKB-KW"/>
</dbReference>
<dbReference type="Proteomes" id="UP000762676">
    <property type="component" value="Unassembled WGS sequence"/>
</dbReference>
<keyword evidence="1" id="KW-0548">Nucleotidyltransferase</keyword>
<sequence length="97" mass="11323">MLKQLGSTGKLFLLSIINQSWKQGRTPRAWENAHVIPILNKDKDPKELKSYRPISLTTCMEKVSERMVNRRLYWLLENRGLLCEEQSGFRSASRSED</sequence>
<dbReference type="AlphaFoldDB" id="A0AAV4IQ68"/>
<keyword evidence="2" id="KW-1185">Reference proteome</keyword>
<reference evidence="1 2" key="1">
    <citation type="journal article" date="2021" name="Elife">
        <title>Chloroplast acquisition without the gene transfer in kleptoplastic sea slugs, Plakobranchus ocellatus.</title>
        <authorList>
            <person name="Maeda T."/>
            <person name="Takahashi S."/>
            <person name="Yoshida T."/>
            <person name="Shimamura S."/>
            <person name="Takaki Y."/>
            <person name="Nagai Y."/>
            <person name="Toyoda A."/>
            <person name="Suzuki Y."/>
            <person name="Arimoto A."/>
            <person name="Ishii H."/>
            <person name="Satoh N."/>
            <person name="Nishiyama T."/>
            <person name="Hasebe M."/>
            <person name="Maruyama T."/>
            <person name="Minagawa J."/>
            <person name="Obokata J."/>
            <person name="Shigenobu S."/>
        </authorList>
    </citation>
    <scope>NUCLEOTIDE SEQUENCE [LARGE SCALE GENOMIC DNA]</scope>
</reference>
<evidence type="ECO:0000313" key="2">
    <source>
        <dbReference type="Proteomes" id="UP000762676"/>
    </source>
</evidence>